<dbReference type="SMART" id="SM00235">
    <property type="entry name" value="ZnMc"/>
    <property type="match status" value="1"/>
</dbReference>
<dbReference type="PANTHER" id="PTHR10127">
    <property type="entry name" value="DISCOIDIN, CUB, EGF, LAMININ , AND ZINC METALLOPROTEASE DOMAIN CONTAINING"/>
    <property type="match status" value="1"/>
</dbReference>
<evidence type="ECO:0000313" key="5">
    <source>
        <dbReference type="EMBL" id="VVC97311.1"/>
    </source>
</evidence>
<protein>
    <recommendedName>
        <fullName evidence="2">Metalloendopeptidase</fullName>
        <ecNumber evidence="2">3.4.24.-</ecNumber>
    </recommendedName>
</protein>
<dbReference type="GO" id="GO:0004222">
    <property type="term" value="F:metalloendopeptidase activity"/>
    <property type="evidence" value="ECO:0007669"/>
    <property type="project" value="UniProtKB-UniRule"/>
</dbReference>
<keyword evidence="2" id="KW-0378">Hydrolase</keyword>
<proteinExistence type="predicted"/>
<dbReference type="EMBL" id="FZQP02003112">
    <property type="protein sequence ID" value="VVC97311.1"/>
    <property type="molecule type" value="Genomic_DNA"/>
</dbReference>
<dbReference type="GO" id="GO:0006508">
    <property type="term" value="P:proteolysis"/>
    <property type="evidence" value="ECO:0007669"/>
    <property type="project" value="UniProtKB-KW"/>
</dbReference>
<dbReference type="SUPFAM" id="SSF55486">
    <property type="entry name" value="Metalloproteases ('zincins'), catalytic domain"/>
    <property type="match status" value="2"/>
</dbReference>
<dbReference type="Pfam" id="PF01400">
    <property type="entry name" value="Astacin"/>
    <property type="match status" value="2"/>
</dbReference>
<dbReference type="Gene3D" id="3.40.390.10">
    <property type="entry name" value="Collagenase (Catalytic Domain)"/>
    <property type="match status" value="2"/>
</dbReference>
<keyword evidence="6" id="KW-1185">Reference proteome</keyword>
<comment type="caution">
    <text evidence="1">Lacks conserved residue(s) required for the propagation of feature annotation.</text>
</comment>
<reference evidence="5 6" key="1">
    <citation type="submission" date="2017-07" db="EMBL/GenBank/DDBJ databases">
        <authorList>
            <person name="Talla V."/>
            <person name="Backstrom N."/>
        </authorList>
    </citation>
    <scope>NUCLEOTIDE SEQUENCE [LARGE SCALE GENOMIC DNA]</scope>
</reference>
<evidence type="ECO:0000256" key="2">
    <source>
        <dbReference type="RuleBase" id="RU361183"/>
    </source>
</evidence>
<dbReference type="PRINTS" id="PR00480">
    <property type="entry name" value="ASTACIN"/>
</dbReference>
<accession>A0A5E4QJ70</accession>
<name>A0A5E4QJ70_9NEOP</name>
<evidence type="ECO:0000256" key="1">
    <source>
        <dbReference type="PROSITE-ProRule" id="PRU01211"/>
    </source>
</evidence>
<dbReference type="AlphaFoldDB" id="A0A5E4QJ70"/>
<comment type="cofactor">
    <cofactor evidence="2">
        <name>Zn(2+)</name>
        <dbReference type="ChEBI" id="CHEBI:29105"/>
    </cofactor>
    <text evidence="2">Binds 1 zinc ion per subunit.</text>
</comment>
<sequence>MNKILENQDSLVNRRDTINGFDLSDDEIEKFHIWPKGLIPYYIDEFSFGIFDKVLRDKIRSFLDFTNHATSVQFIEMSRPPEDDTARWAFFINRQGLLSCDDHPFHSFSSVGVQKIVLGYDCFITTSVLADIVLSLIGVPPQHNAPNRDDYIVVNKNNILPEKLHLFEKLKDDEWLFYDIDYDFNSAGHFGPHKHTTNGFSTIAPKIENFKIRIGDSKGFSLYDIIKINLLYNYISKYKGDEKKTLSKCDKLFEPGEMLNHVKLAVEIKNPKPRKKPSKYLVLPVENDNENKNDKNINESSEESDNQDTNLMIVPLHGRQIHPLKEKSKMELLELSDYGSDDSKFDPKKFREIKCKPDNQVTSKKFNNLPPLKAQGKSKENNNKLQKNTFGPLPQKFAHLNESVNTKSNKKLNDLSPQIFKAKQIKRDNMILNENLENNSKANTESGADENHAEESKQKLNNDTDQTIENESNSFDSFSNSEDLSKKKDSLESKEEIEKEGEVIPVDGFDLTNDEIKLFHIWPGGVIPYYIDDYSFDKVLRDRIRSFLDYTNHATSLKFIELPRPPEDESSRWVFFLNRQGLLGCTDHPYQNFSETGIQKVVLGYNCISDEALAEIVLSLVGVPPQHNAPNRDDYILINADNILPGCI</sequence>
<evidence type="ECO:0000256" key="3">
    <source>
        <dbReference type="SAM" id="MobiDB-lite"/>
    </source>
</evidence>
<keyword evidence="2" id="KW-0862">Zinc</keyword>
<gene>
    <name evidence="5" type="ORF">LSINAPIS_LOCUS8620</name>
</gene>
<keyword evidence="2" id="KW-0645">Protease</keyword>
<feature type="region of interest" description="Disordered" evidence="3">
    <location>
        <begin position="436"/>
        <end position="499"/>
    </location>
</feature>
<dbReference type="GO" id="GO:0008270">
    <property type="term" value="F:zinc ion binding"/>
    <property type="evidence" value="ECO:0007669"/>
    <property type="project" value="InterPro"/>
</dbReference>
<evidence type="ECO:0000313" key="6">
    <source>
        <dbReference type="Proteomes" id="UP000324832"/>
    </source>
</evidence>
<evidence type="ECO:0000259" key="4">
    <source>
        <dbReference type="PROSITE" id="PS51864"/>
    </source>
</evidence>
<dbReference type="EC" id="3.4.24.-" evidence="2"/>
<feature type="region of interest" description="Disordered" evidence="3">
    <location>
        <begin position="273"/>
        <end position="308"/>
    </location>
</feature>
<keyword evidence="2" id="KW-0482">Metalloprotease</keyword>
<feature type="domain" description="Peptidase M12A" evidence="4">
    <location>
        <begin position="16"/>
        <end position="236"/>
    </location>
</feature>
<dbReference type="PANTHER" id="PTHR10127:SF814">
    <property type="entry name" value="MEPRIN A SUBUNIT BETA"/>
    <property type="match status" value="1"/>
</dbReference>
<feature type="compositionally biased region" description="Basic and acidic residues" evidence="3">
    <location>
        <begin position="449"/>
        <end position="462"/>
    </location>
</feature>
<dbReference type="InterPro" id="IPR024079">
    <property type="entry name" value="MetalloPept_cat_dom_sf"/>
</dbReference>
<organism evidence="5 6">
    <name type="scientific">Leptidea sinapis</name>
    <dbReference type="NCBI Taxonomy" id="189913"/>
    <lineage>
        <taxon>Eukaryota</taxon>
        <taxon>Metazoa</taxon>
        <taxon>Ecdysozoa</taxon>
        <taxon>Arthropoda</taxon>
        <taxon>Hexapoda</taxon>
        <taxon>Insecta</taxon>
        <taxon>Pterygota</taxon>
        <taxon>Neoptera</taxon>
        <taxon>Endopterygota</taxon>
        <taxon>Lepidoptera</taxon>
        <taxon>Glossata</taxon>
        <taxon>Ditrysia</taxon>
        <taxon>Papilionoidea</taxon>
        <taxon>Pieridae</taxon>
        <taxon>Dismorphiinae</taxon>
        <taxon>Leptidea</taxon>
    </lineage>
</organism>
<dbReference type="InterPro" id="IPR001506">
    <property type="entry name" value="Peptidase_M12A"/>
</dbReference>
<dbReference type="InterPro" id="IPR006026">
    <property type="entry name" value="Peptidase_Metallo"/>
</dbReference>
<keyword evidence="2" id="KW-0479">Metal-binding</keyword>
<dbReference type="Proteomes" id="UP000324832">
    <property type="component" value="Unassembled WGS sequence"/>
</dbReference>
<feature type="compositionally biased region" description="Basic and acidic residues" evidence="3">
    <location>
        <begin position="483"/>
        <end position="499"/>
    </location>
</feature>
<feature type="domain" description="Peptidase M12A" evidence="4">
    <location>
        <begin position="510"/>
        <end position="648"/>
    </location>
</feature>
<dbReference type="PROSITE" id="PS51864">
    <property type="entry name" value="ASTACIN"/>
    <property type="match status" value="2"/>
</dbReference>
<feature type="compositionally biased region" description="Low complexity" evidence="3">
    <location>
        <begin position="469"/>
        <end position="482"/>
    </location>
</feature>
<feature type="compositionally biased region" description="Polar residues" evidence="3">
    <location>
        <begin position="436"/>
        <end position="446"/>
    </location>
</feature>
<keyword evidence="1" id="KW-1015">Disulfide bond</keyword>
<feature type="region of interest" description="Disordered" evidence="3">
    <location>
        <begin position="361"/>
        <end position="393"/>
    </location>
</feature>
<feature type="disulfide bond" evidence="1">
    <location>
        <begin position="585"/>
        <end position="607"/>
    </location>
</feature>